<keyword evidence="3" id="KW-0496">Mitochondrion</keyword>
<proteinExistence type="inferred from homology"/>
<accession>A0A9W8EB33</accession>
<dbReference type="PANTHER" id="PTHR28235:SF1">
    <property type="entry name" value="SMALL RIBOSOMAL SUBUNIT PROTEIN MS41"/>
    <property type="match status" value="1"/>
</dbReference>
<name>A0A9W8EB33_9FUNG</name>
<dbReference type="EMBL" id="JANBQB010000054">
    <property type="protein sequence ID" value="KAJ1983457.1"/>
    <property type="molecule type" value="Genomic_DNA"/>
</dbReference>
<dbReference type="Pfam" id="PF09597">
    <property type="entry name" value="SAM_Ribosomal_mS41"/>
    <property type="match status" value="1"/>
</dbReference>
<dbReference type="GO" id="GO:0005739">
    <property type="term" value="C:mitochondrion"/>
    <property type="evidence" value="ECO:0007669"/>
    <property type="project" value="UniProtKB-SubCell"/>
</dbReference>
<keyword evidence="7" id="KW-1185">Reference proteome</keyword>
<reference evidence="6" key="1">
    <citation type="submission" date="2022-07" db="EMBL/GenBank/DDBJ databases">
        <title>Phylogenomic reconstructions and comparative analyses of Kickxellomycotina fungi.</title>
        <authorList>
            <person name="Reynolds N.K."/>
            <person name="Stajich J.E."/>
            <person name="Barry K."/>
            <person name="Grigoriev I.V."/>
            <person name="Crous P."/>
            <person name="Smith M.E."/>
        </authorList>
    </citation>
    <scope>NUCLEOTIDE SEQUENCE</scope>
    <source>
        <strain evidence="6">RSA 567</strain>
    </source>
</reference>
<feature type="domain" description="Small ribosomal subunit protein mS41 SAM" evidence="5">
    <location>
        <begin position="3"/>
        <end position="59"/>
    </location>
</feature>
<evidence type="ECO:0000256" key="1">
    <source>
        <dbReference type="ARBA" id="ARBA00004173"/>
    </source>
</evidence>
<dbReference type="PANTHER" id="PTHR28235">
    <property type="entry name" value="PROTEIN FYV4, MITOCHONDRIAL"/>
    <property type="match status" value="1"/>
</dbReference>
<comment type="caution">
    <text evidence="6">The sequence shown here is derived from an EMBL/GenBank/DDBJ whole genome shotgun (WGS) entry which is preliminary data.</text>
</comment>
<protein>
    <recommendedName>
        <fullName evidence="4">Small ribosomal subunit protein mS41</fullName>
    </recommendedName>
</protein>
<comment type="similarity">
    <text evidence="2">Belongs to the mitochondrion-specific ribosomal protein mS41 family.</text>
</comment>
<evidence type="ECO:0000313" key="6">
    <source>
        <dbReference type="EMBL" id="KAJ1983457.1"/>
    </source>
</evidence>
<dbReference type="SMART" id="SM01238">
    <property type="entry name" value="IGR"/>
    <property type="match status" value="1"/>
</dbReference>
<evidence type="ECO:0000313" key="7">
    <source>
        <dbReference type="Proteomes" id="UP001151582"/>
    </source>
</evidence>
<evidence type="ECO:0000256" key="3">
    <source>
        <dbReference type="ARBA" id="ARBA00023128"/>
    </source>
</evidence>
<gene>
    <name evidence="6" type="ORF">H4R34_001254</name>
</gene>
<evidence type="ECO:0000256" key="4">
    <source>
        <dbReference type="ARBA" id="ARBA00035129"/>
    </source>
</evidence>
<comment type="subcellular location">
    <subcellularLocation>
        <location evidence="1">Mitochondrion</location>
    </subcellularLocation>
</comment>
<evidence type="ECO:0000256" key="2">
    <source>
        <dbReference type="ARBA" id="ARBA00010492"/>
    </source>
</evidence>
<dbReference type="AlphaFoldDB" id="A0A9W8EB33"/>
<dbReference type="Proteomes" id="UP001151582">
    <property type="component" value="Unassembled WGS sequence"/>
</dbReference>
<dbReference type="OrthoDB" id="18595at2759"/>
<evidence type="ECO:0000259" key="5">
    <source>
        <dbReference type="SMART" id="SM01238"/>
    </source>
</evidence>
<organism evidence="6 7">
    <name type="scientific">Dimargaris verticillata</name>
    <dbReference type="NCBI Taxonomy" id="2761393"/>
    <lineage>
        <taxon>Eukaryota</taxon>
        <taxon>Fungi</taxon>
        <taxon>Fungi incertae sedis</taxon>
        <taxon>Zoopagomycota</taxon>
        <taxon>Kickxellomycotina</taxon>
        <taxon>Dimargaritomycetes</taxon>
        <taxon>Dimargaritales</taxon>
        <taxon>Dimargaritaceae</taxon>
        <taxon>Dimargaris</taxon>
    </lineage>
</organism>
<dbReference type="InterPro" id="IPR039603">
    <property type="entry name" value="Ribosomal_mS41"/>
</dbReference>
<sequence>MTTEKFLKTIGRECEKYTDKFESWDVLFTATSSDMRHKLSIPTHQRKWILDWTEKYRQGIDPYYIRPSRKKKN</sequence>
<dbReference type="InterPro" id="IPR019083">
    <property type="entry name" value="SAM_Ribosomal_mS41"/>
</dbReference>